<dbReference type="EMBL" id="MU268597">
    <property type="protein sequence ID" value="KAH7904124.1"/>
    <property type="molecule type" value="Genomic_DNA"/>
</dbReference>
<dbReference type="Proteomes" id="UP000790377">
    <property type="component" value="Unassembled WGS sequence"/>
</dbReference>
<protein>
    <submittedName>
        <fullName evidence="1">Uncharacterized protein</fullName>
    </submittedName>
</protein>
<evidence type="ECO:0000313" key="2">
    <source>
        <dbReference type="Proteomes" id="UP000790377"/>
    </source>
</evidence>
<evidence type="ECO:0000313" key="1">
    <source>
        <dbReference type="EMBL" id="KAH7904124.1"/>
    </source>
</evidence>
<reference evidence="1" key="1">
    <citation type="journal article" date="2021" name="New Phytol.">
        <title>Evolutionary innovations through gain and loss of genes in the ectomycorrhizal Boletales.</title>
        <authorList>
            <person name="Wu G."/>
            <person name="Miyauchi S."/>
            <person name="Morin E."/>
            <person name="Kuo A."/>
            <person name="Drula E."/>
            <person name="Varga T."/>
            <person name="Kohler A."/>
            <person name="Feng B."/>
            <person name="Cao Y."/>
            <person name="Lipzen A."/>
            <person name="Daum C."/>
            <person name="Hundley H."/>
            <person name="Pangilinan J."/>
            <person name="Johnson J."/>
            <person name="Barry K."/>
            <person name="LaButti K."/>
            <person name="Ng V."/>
            <person name="Ahrendt S."/>
            <person name="Min B."/>
            <person name="Choi I.G."/>
            <person name="Park H."/>
            <person name="Plett J.M."/>
            <person name="Magnuson J."/>
            <person name="Spatafora J.W."/>
            <person name="Nagy L.G."/>
            <person name="Henrissat B."/>
            <person name="Grigoriev I.V."/>
            <person name="Yang Z.L."/>
            <person name="Xu J."/>
            <person name="Martin F.M."/>
        </authorList>
    </citation>
    <scope>NUCLEOTIDE SEQUENCE</scope>
    <source>
        <strain evidence="1">ATCC 28755</strain>
    </source>
</reference>
<comment type="caution">
    <text evidence="1">The sequence shown here is derived from an EMBL/GenBank/DDBJ whole genome shotgun (WGS) entry which is preliminary data.</text>
</comment>
<proteinExistence type="predicted"/>
<organism evidence="1 2">
    <name type="scientific">Hygrophoropsis aurantiaca</name>
    <dbReference type="NCBI Taxonomy" id="72124"/>
    <lineage>
        <taxon>Eukaryota</taxon>
        <taxon>Fungi</taxon>
        <taxon>Dikarya</taxon>
        <taxon>Basidiomycota</taxon>
        <taxon>Agaricomycotina</taxon>
        <taxon>Agaricomycetes</taxon>
        <taxon>Agaricomycetidae</taxon>
        <taxon>Boletales</taxon>
        <taxon>Coniophorineae</taxon>
        <taxon>Hygrophoropsidaceae</taxon>
        <taxon>Hygrophoropsis</taxon>
    </lineage>
</organism>
<gene>
    <name evidence="1" type="ORF">BJ138DRAFT_1107087</name>
</gene>
<name>A0ACB7ZTD6_9AGAM</name>
<keyword evidence="2" id="KW-1185">Reference proteome</keyword>
<sequence length="396" mass="44794">MSHRPVNASTRPASVETTMQCSIHGTYEPDINKTAQVRMNQLGFGVLHRFFFNSHSFYTEAGSLNCVDPSAQRTVTHRDMHPLIVLGYCSMTSTSNSLSTRLVPNQASYPRRNDFSLANGYVMAERAVVTGHNSEFKSIHRASSLDTLKSIECSEAPSTWRWMPRLVSALIPVNRSNGLDEPLSRVRPMIGSAIDIGSRLMWGVGRSSLGTLLYHDQRLSGNRRRPLEYLPPKQIRTDDVGFHCREKLGLESRERLGTDTIAECMDNSHERNDERNNFFKSQIDKPCTPDARKKLDRSKLQIPSPNPALWCCGICSEAYKKQGPTYTYTIFYQMIDLKHAHARNHTENPLDRDARRPKAGSEGTGSRDRQGASKGRSSRFKNDYNDNDRFSMFAVL</sequence>
<accession>A0ACB7ZTD6</accession>